<reference evidence="6 7" key="1">
    <citation type="submission" date="2018-12" db="EMBL/GenBank/DDBJ databases">
        <title>Complete genome sequence of Haloplanus rallus MBLA0036.</title>
        <authorList>
            <person name="Nam Y.-d."/>
            <person name="Kang J."/>
            <person name="Chung W.-H."/>
            <person name="Park Y.S."/>
        </authorList>
    </citation>
    <scope>NUCLEOTIDE SEQUENCE [LARGE SCALE GENOMIC DNA]</scope>
    <source>
        <strain evidence="6 7">MBLA0036</strain>
    </source>
</reference>
<evidence type="ECO:0000259" key="5">
    <source>
        <dbReference type="Pfam" id="PF00327"/>
    </source>
</evidence>
<proteinExistence type="inferred from homology"/>
<dbReference type="GeneID" id="99244201"/>
<accession>A0A6B9F712</accession>
<dbReference type="InterPro" id="IPR005997">
    <property type="entry name" value="Ribosomal_uL30_arc"/>
</dbReference>
<dbReference type="RefSeq" id="WP_157690799.1">
    <property type="nucleotide sequence ID" value="NZ_CP034345.1"/>
</dbReference>
<evidence type="ECO:0000256" key="1">
    <source>
        <dbReference type="ARBA" id="ARBA00007594"/>
    </source>
</evidence>
<dbReference type="AlphaFoldDB" id="A0A6B9F712"/>
<keyword evidence="7" id="KW-1185">Reference proteome</keyword>
<dbReference type="GO" id="GO:0006412">
    <property type="term" value="P:translation"/>
    <property type="evidence" value="ECO:0007669"/>
    <property type="project" value="UniProtKB-UniRule"/>
</dbReference>
<dbReference type="InterPro" id="IPR039699">
    <property type="entry name" value="Ribosomal_uL30"/>
</dbReference>
<evidence type="ECO:0000313" key="7">
    <source>
        <dbReference type="Proteomes" id="UP000428325"/>
    </source>
</evidence>
<dbReference type="GO" id="GO:0000463">
    <property type="term" value="P:maturation of LSU-rRNA from tricistronic rRNA transcript (SSU-rRNA, 5.8S rRNA, LSU-rRNA)"/>
    <property type="evidence" value="ECO:0007669"/>
    <property type="project" value="TreeGrafter"/>
</dbReference>
<protein>
    <recommendedName>
        <fullName evidence="4">Large ribosomal subunit protein uL30</fullName>
    </recommendedName>
</protein>
<comment type="subunit">
    <text evidence="4">Part of the 50S ribosomal subunit.</text>
</comment>
<dbReference type="GO" id="GO:0003723">
    <property type="term" value="F:RNA binding"/>
    <property type="evidence" value="ECO:0007669"/>
    <property type="project" value="TreeGrafter"/>
</dbReference>
<keyword evidence="3 4" id="KW-0687">Ribonucleoprotein</keyword>
<feature type="domain" description="Large ribosomal subunit protein uL30-like ferredoxin-like fold" evidence="5">
    <location>
        <begin position="5"/>
        <end position="52"/>
    </location>
</feature>
<dbReference type="OrthoDB" id="6379at2157"/>
<dbReference type="NCBIfam" id="NF004711">
    <property type="entry name" value="PRK06049.1"/>
    <property type="match status" value="1"/>
</dbReference>
<dbReference type="InterPro" id="IPR036919">
    <property type="entry name" value="Ribo_uL30_ferredoxin-like_sf"/>
</dbReference>
<dbReference type="InterPro" id="IPR035808">
    <property type="entry name" value="Ribosomal_uL30_euk_arc"/>
</dbReference>
<sequence>MEALVQIRGEVNISGDVQDTLEMLNLHAVNQCTFVPETDAYRGMITKVNDYVAHGEPSADVVATLIRRRGEPETGSGEVTDEWVAEETDYADVDALAAALVDEETTLREQGLAPSLRLHPPRGGHDGLKHPTVEGGQIGNHTTEEIDRLLEAMR</sequence>
<name>A0A6B9F712_9EURY</name>
<dbReference type="InterPro" id="IPR016082">
    <property type="entry name" value="Ribosomal_uL30_ferredoxin-like"/>
</dbReference>
<dbReference type="Gene3D" id="3.30.1390.20">
    <property type="entry name" value="Ribosomal protein L30, ferredoxin-like fold domain"/>
    <property type="match status" value="1"/>
</dbReference>
<gene>
    <name evidence="6" type="primary">rpmD</name>
    <name evidence="4" type="synonym">rpl30</name>
    <name evidence="6" type="ORF">EI982_16900</name>
</gene>
<dbReference type="KEGG" id="hra:EI982_16900"/>
<evidence type="ECO:0000256" key="2">
    <source>
        <dbReference type="ARBA" id="ARBA00022980"/>
    </source>
</evidence>
<dbReference type="Gene3D" id="1.10.15.30">
    <property type="match status" value="1"/>
</dbReference>
<keyword evidence="2 4" id="KW-0689">Ribosomal protein</keyword>
<dbReference type="NCBIfam" id="TIGR01309">
    <property type="entry name" value="uL30_arch"/>
    <property type="match status" value="1"/>
</dbReference>
<dbReference type="Proteomes" id="UP000428325">
    <property type="component" value="Chromosome"/>
</dbReference>
<dbReference type="PANTHER" id="PTHR11524:SF16">
    <property type="entry name" value="LARGE RIBOSOMAL SUBUNIT PROTEIN UL30"/>
    <property type="match status" value="1"/>
</dbReference>
<dbReference type="SUPFAM" id="SSF55129">
    <property type="entry name" value="Ribosomal protein L30p/L7e"/>
    <property type="match status" value="1"/>
</dbReference>
<dbReference type="GO" id="GO:0003735">
    <property type="term" value="F:structural constituent of ribosome"/>
    <property type="evidence" value="ECO:0007669"/>
    <property type="project" value="UniProtKB-UniRule"/>
</dbReference>
<dbReference type="GO" id="GO:0022625">
    <property type="term" value="C:cytosolic large ribosomal subunit"/>
    <property type="evidence" value="ECO:0007669"/>
    <property type="project" value="UniProtKB-UniRule"/>
</dbReference>
<evidence type="ECO:0000313" key="6">
    <source>
        <dbReference type="EMBL" id="QGX96335.1"/>
    </source>
</evidence>
<dbReference type="EMBL" id="CP034345">
    <property type="protein sequence ID" value="QGX96335.1"/>
    <property type="molecule type" value="Genomic_DNA"/>
</dbReference>
<comment type="similarity">
    <text evidence="1 4">Belongs to the universal ribosomal protein uL30 family.</text>
</comment>
<evidence type="ECO:0000256" key="3">
    <source>
        <dbReference type="ARBA" id="ARBA00023274"/>
    </source>
</evidence>
<evidence type="ECO:0000256" key="4">
    <source>
        <dbReference type="HAMAP-Rule" id="MF_01371"/>
    </source>
</evidence>
<organism evidence="6 7">
    <name type="scientific">Haloplanus rallus</name>
    <dbReference type="NCBI Taxonomy" id="1816183"/>
    <lineage>
        <taxon>Archaea</taxon>
        <taxon>Methanobacteriati</taxon>
        <taxon>Methanobacteriota</taxon>
        <taxon>Stenosarchaea group</taxon>
        <taxon>Halobacteria</taxon>
        <taxon>Halobacteriales</taxon>
        <taxon>Haloferacaceae</taxon>
        <taxon>Haloplanus</taxon>
    </lineage>
</organism>
<dbReference type="Pfam" id="PF00327">
    <property type="entry name" value="Ribosomal_L30"/>
    <property type="match status" value="1"/>
</dbReference>
<dbReference type="CDD" id="cd01657">
    <property type="entry name" value="Ribosomal_L7_archeal_euk"/>
    <property type="match status" value="1"/>
</dbReference>
<dbReference type="HAMAP" id="MF_01371_A">
    <property type="entry name" value="Ribosomal_uL30_A"/>
    <property type="match status" value="1"/>
</dbReference>
<dbReference type="PANTHER" id="PTHR11524">
    <property type="entry name" value="60S RIBOSOMAL PROTEIN L7"/>
    <property type="match status" value="1"/>
</dbReference>